<dbReference type="InterPro" id="IPR008978">
    <property type="entry name" value="HSP20-like_chaperone"/>
</dbReference>
<reference evidence="2" key="2">
    <citation type="submission" date="2021-12" db="EMBL/GenBank/DDBJ databases">
        <title>Resequencing data analysis of finger millet.</title>
        <authorList>
            <person name="Hatakeyama M."/>
            <person name="Aluri S."/>
            <person name="Balachadran M.T."/>
            <person name="Sivarajan S.R."/>
            <person name="Poveda L."/>
            <person name="Shimizu-Inatsugi R."/>
            <person name="Schlapbach R."/>
            <person name="Sreeman S.M."/>
            <person name="Shimizu K.K."/>
        </authorList>
    </citation>
    <scope>NUCLEOTIDE SEQUENCE</scope>
</reference>
<organism evidence="2 3">
    <name type="scientific">Eleusine coracana subsp. coracana</name>
    <dbReference type="NCBI Taxonomy" id="191504"/>
    <lineage>
        <taxon>Eukaryota</taxon>
        <taxon>Viridiplantae</taxon>
        <taxon>Streptophyta</taxon>
        <taxon>Embryophyta</taxon>
        <taxon>Tracheophyta</taxon>
        <taxon>Spermatophyta</taxon>
        <taxon>Magnoliopsida</taxon>
        <taxon>Liliopsida</taxon>
        <taxon>Poales</taxon>
        <taxon>Poaceae</taxon>
        <taxon>PACMAD clade</taxon>
        <taxon>Chloridoideae</taxon>
        <taxon>Cynodonteae</taxon>
        <taxon>Eleusininae</taxon>
        <taxon>Eleusine</taxon>
    </lineage>
</organism>
<gene>
    <name evidence="2" type="primary">gb00444</name>
    <name evidence="2" type="ORF">PR202_gb00444</name>
</gene>
<name>A0AAV5DRW2_ELECO</name>
<comment type="caution">
    <text evidence="2">The sequence shown here is derived from an EMBL/GenBank/DDBJ whole genome shotgun (WGS) entry which is preliminary data.</text>
</comment>
<reference evidence="2" key="1">
    <citation type="journal article" date="2018" name="DNA Res.">
        <title>Multiple hybrid de novo genome assembly of finger millet, an orphan allotetraploid crop.</title>
        <authorList>
            <person name="Hatakeyama M."/>
            <person name="Aluri S."/>
            <person name="Balachadran M.T."/>
            <person name="Sivarajan S.R."/>
            <person name="Patrignani A."/>
            <person name="Gruter S."/>
            <person name="Poveda L."/>
            <person name="Shimizu-Inatsugi R."/>
            <person name="Baeten J."/>
            <person name="Francoijs K.J."/>
            <person name="Nataraja K.N."/>
            <person name="Reddy Y.A.N."/>
            <person name="Phadnis S."/>
            <person name="Ravikumar R.L."/>
            <person name="Schlapbach R."/>
            <person name="Sreeman S.M."/>
            <person name="Shimizu K.K."/>
        </authorList>
    </citation>
    <scope>NUCLEOTIDE SEQUENCE</scope>
</reference>
<evidence type="ECO:0008006" key="4">
    <source>
        <dbReference type="Google" id="ProtNLM"/>
    </source>
</evidence>
<accession>A0AAV5DRW2</accession>
<feature type="region of interest" description="Disordered" evidence="1">
    <location>
        <begin position="229"/>
        <end position="271"/>
    </location>
</feature>
<feature type="compositionally biased region" description="Gly residues" evidence="1">
    <location>
        <begin position="257"/>
        <end position="271"/>
    </location>
</feature>
<dbReference type="Gene3D" id="2.60.40.790">
    <property type="match status" value="1"/>
</dbReference>
<dbReference type="EMBL" id="BQKI01000071">
    <property type="protein sequence ID" value="GJN13708.1"/>
    <property type="molecule type" value="Genomic_DNA"/>
</dbReference>
<evidence type="ECO:0000256" key="1">
    <source>
        <dbReference type="SAM" id="MobiDB-lite"/>
    </source>
</evidence>
<sequence length="271" mass="28938">MDLDLDLGVQLTCPAAPGDDFAFAATETDAAFLGTPKDDVDVRVCEAGAEVAVRVASKEAFAVEASAAGRVRVAHRQVVEGFRRVFDVPAGVDVARITVGFEEDDGLLVVIMPKLQPPSDGGGDEEEARMEVESAECDDCESLVSGEEVEVESEPEPGDVPVEVEMEVVDDEASSIEMEHEDWVDVKSEPESEPRRDVPVETQVEVVEEREVPVETPVEVVEEREVPVETPVLVEEDDAGGRHRVRRRVRPAVPGAAAGGGDADRGGGAAV</sequence>
<dbReference type="SUPFAM" id="SSF49764">
    <property type="entry name" value="HSP20-like chaperones"/>
    <property type="match status" value="1"/>
</dbReference>
<feature type="region of interest" description="Disordered" evidence="1">
    <location>
        <begin position="173"/>
        <end position="201"/>
    </location>
</feature>
<dbReference type="CDD" id="cd06464">
    <property type="entry name" value="ACD_sHsps-like"/>
    <property type="match status" value="1"/>
</dbReference>
<evidence type="ECO:0000313" key="3">
    <source>
        <dbReference type="Proteomes" id="UP001054889"/>
    </source>
</evidence>
<feature type="compositionally biased region" description="Basic and acidic residues" evidence="1">
    <location>
        <begin position="177"/>
        <end position="199"/>
    </location>
</feature>
<keyword evidence="3" id="KW-1185">Reference proteome</keyword>
<proteinExistence type="predicted"/>
<evidence type="ECO:0000313" key="2">
    <source>
        <dbReference type="EMBL" id="GJN13708.1"/>
    </source>
</evidence>
<protein>
    <recommendedName>
        <fullName evidence="4">SHSP domain-containing protein</fullName>
    </recommendedName>
</protein>
<dbReference type="Proteomes" id="UP001054889">
    <property type="component" value="Unassembled WGS sequence"/>
</dbReference>
<dbReference type="AlphaFoldDB" id="A0AAV5DRW2"/>